<dbReference type="RefSeq" id="WP_148540718.1">
    <property type="nucleotide sequence ID" value="NZ_VSDQ01000409.1"/>
</dbReference>
<keyword evidence="1" id="KW-0812">Transmembrane</keyword>
<dbReference type="InterPro" id="IPR025646">
    <property type="entry name" value="DUF4350"/>
</dbReference>
<evidence type="ECO:0000313" key="4">
    <source>
        <dbReference type="Proteomes" id="UP000323930"/>
    </source>
</evidence>
<organism evidence="3 4">
    <name type="scientific">Seonamhaeicola marinus</name>
    <dbReference type="NCBI Taxonomy" id="1912246"/>
    <lineage>
        <taxon>Bacteria</taxon>
        <taxon>Pseudomonadati</taxon>
        <taxon>Bacteroidota</taxon>
        <taxon>Flavobacteriia</taxon>
        <taxon>Flavobacteriales</taxon>
        <taxon>Flavobacteriaceae</taxon>
    </lineage>
</organism>
<protein>
    <submittedName>
        <fullName evidence="3">DUF4350 domain-containing protein</fullName>
    </submittedName>
</protein>
<keyword evidence="4" id="KW-1185">Reference proteome</keyword>
<evidence type="ECO:0000313" key="3">
    <source>
        <dbReference type="EMBL" id="TYA84277.1"/>
    </source>
</evidence>
<dbReference type="EMBL" id="VSDQ01000409">
    <property type="protein sequence ID" value="TYA84277.1"/>
    <property type="molecule type" value="Genomic_DNA"/>
</dbReference>
<keyword evidence="1" id="KW-1133">Transmembrane helix</keyword>
<comment type="caution">
    <text evidence="3">The sequence shown here is derived from an EMBL/GenBank/DDBJ whole genome shotgun (WGS) entry which is preliminary data.</text>
</comment>
<proteinExistence type="predicted"/>
<feature type="transmembrane region" description="Helical" evidence="1">
    <location>
        <begin position="272"/>
        <end position="289"/>
    </location>
</feature>
<dbReference type="AlphaFoldDB" id="A0A5D0IPI5"/>
<feature type="domain" description="DUF4350" evidence="2">
    <location>
        <begin position="51"/>
        <end position="231"/>
    </location>
</feature>
<accession>A0A5D0IPI5</accession>
<evidence type="ECO:0000256" key="1">
    <source>
        <dbReference type="SAM" id="Phobius"/>
    </source>
</evidence>
<gene>
    <name evidence="3" type="ORF">FUA24_06410</name>
</gene>
<dbReference type="Pfam" id="PF14258">
    <property type="entry name" value="DUF4350"/>
    <property type="match status" value="1"/>
</dbReference>
<evidence type="ECO:0000259" key="2">
    <source>
        <dbReference type="Pfam" id="PF14258"/>
    </source>
</evidence>
<name>A0A5D0IPI5_9FLAO</name>
<sequence>MKKSLPVILVIVALVIVGAFTIKIKRTRTIDWEESFNEKSSKPYGINIFYKELPKLFRDKKIRTVYHQPSSYLAANSEDGWGDHVAQGSYIKVGNSDYLTEYSVDEVLNFVSNGNTLFISDYYFHEKLEDTLGIEIKFEYNPKKDSISELSFTNKSLNYTKIDKNSGDNYFSKFDSINHSILGHSKTDEKRVNFIHVPFKNGSIYLHLQPKVFTNYNLLKGDRYKYVESLISYLPDDNIYFDSYSKYQNSYDGDVEQESDLSWFLDQLAFRWAWYTAVIFGILFMIFNAKRRQRIIKIITPLQNTSVAFVKTISNLYFETKDYKNLIDKKITYFFEKVRSDYNLDTEELNEEFITKLAAKAGKKKEDVKTLINYIKLIQSKREYYEDNLVKLNKYIENFYA</sequence>
<dbReference type="OrthoDB" id="1111222at2"/>
<reference evidence="3 4" key="1">
    <citation type="submission" date="2019-08" db="EMBL/GenBank/DDBJ databases">
        <title>Seonamhaeicola sediminis sp. nov., isolated from marine sediment.</title>
        <authorList>
            <person name="Cao W.R."/>
        </authorList>
    </citation>
    <scope>NUCLEOTIDE SEQUENCE [LARGE SCALE GENOMIC DNA]</scope>
    <source>
        <strain evidence="3 4">B011</strain>
    </source>
</reference>
<dbReference type="Proteomes" id="UP000323930">
    <property type="component" value="Unassembled WGS sequence"/>
</dbReference>
<keyword evidence="1" id="KW-0472">Membrane</keyword>